<protein>
    <submittedName>
        <fullName evidence="1">Uncharacterized protein</fullName>
    </submittedName>
</protein>
<organism evidence="1 2">
    <name type="scientific">Flemingia macrophylla</name>
    <dbReference type="NCBI Taxonomy" id="520843"/>
    <lineage>
        <taxon>Eukaryota</taxon>
        <taxon>Viridiplantae</taxon>
        <taxon>Streptophyta</taxon>
        <taxon>Embryophyta</taxon>
        <taxon>Tracheophyta</taxon>
        <taxon>Spermatophyta</taxon>
        <taxon>Magnoliopsida</taxon>
        <taxon>eudicotyledons</taxon>
        <taxon>Gunneridae</taxon>
        <taxon>Pentapetalae</taxon>
        <taxon>rosids</taxon>
        <taxon>fabids</taxon>
        <taxon>Fabales</taxon>
        <taxon>Fabaceae</taxon>
        <taxon>Papilionoideae</taxon>
        <taxon>50 kb inversion clade</taxon>
        <taxon>NPAAA clade</taxon>
        <taxon>indigoferoid/millettioid clade</taxon>
        <taxon>Phaseoleae</taxon>
        <taxon>Flemingia</taxon>
    </lineage>
</organism>
<dbReference type="Proteomes" id="UP001603857">
    <property type="component" value="Unassembled WGS sequence"/>
</dbReference>
<dbReference type="EMBL" id="JBGMDY010000008">
    <property type="protein sequence ID" value="KAL2326123.1"/>
    <property type="molecule type" value="Genomic_DNA"/>
</dbReference>
<comment type="caution">
    <text evidence="1">The sequence shown here is derived from an EMBL/GenBank/DDBJ whole genome shotgun (WGS) entry which is preliminary data.</text>
</comment>
<dbReference type="AlphaFoldDB" id="A0ABD1LRL2"/>
<keyword evidence="2" id="KW-1185">Reference proteome</keyword>
<evidence type="ECO:0000313" key="2">
    <source>
        <dbReference type="Proteomes" id="UP001603857"/>
    </source>
</evidence>
<name>A0ABD1LRL2_9FABA</name>
<gene>
    <name evidence="1" type="ORF">Fmac_025181</name>
</gene>
<accession>A0ABD1LRL2</accession>
<sequence length="56" mass="6263">MESSFAKARPNSLLTTLWPNCLSVALRPNGLSTVLRLNGLSNSVHFVNKTSWKEFE</sequence>
<proteinExistence type="predicted"/>
<evidence type="ECO:0000313" key="1">
    <source>
        <dbReference type="EMBL" id="KAL2326123.1"/>
    </source>
</evidence>
<reference evidence="1 2" key="1">
    <citation type="submission" date="2024-08" db="EMBL/GenBank/DDBJ databases">
        <title>Insights into the chromosomal genome structure of Flemingia macrophylla.</title>
        <authorList>
            <person name="Ding Y."/>
            <person name="Zhao Y."/>
            <person name="Bi W."/>
            <person name="Wu M."/>
            <person name="Zhao G."/>
            <person name="Gong Y."/>
            <person name="Li W."/>
            <person name="Zhang P."/>
        </authorList>
    </citation>
    <scope>NUCLEOTIDE SEQUENCE [LARGE SCALE GENOMIC DNA]</scope>
    <source>
        <strain evidence="1">DYQJB</strain>
        <tissue evidence="1">Leaf</tissue>
    </source>
</reference>